<sequence length="83" mass="9951">MFEGSDYPKSLEEDLFDSWFEKGRASLMPYTYMLIIWDELENEYFPVYVEQRSEIQSYEKYGSTPERQSLIAAYDLYSESRMG</sequence>
<dbReference type="Proteomes" id="UP000198480">
    <property type="component" value="Unassembled WGS sequence"/>
</dbReference>
<evidence type="ECO:0000313" key="1">
    <source>
        <dbReference type="EMBL" id="SNR99216.1"/>
    </source>
</evidence>
<name>A0A239AU50_9BACT</name>
<protein>
    <submittedName>
        <fullName evidence="1">Uncharacterized protein</fullName>
    </submittedName>
</protein>
<dbReference type="RefSeq" id="WP_089237391.1">
    <property type="nucleotide sequence ID" value="NZ_FZOK01000001.1"/>
</dbReference>
<dbReference type="AlphaFoldDB" id="A0A239AU50"/>
<evidence type="ECO:0000313" key="2">
    <source>
        <dbReference type="Proteomes" id="UP000198480"/>
    </source>
</evidence>
<accession>A0A239AU50</accession>
<keyword evidence="2" id="KW-1185">Reference proteome</keyword>
<dbReference type="OrthoDB" id="826073at2"/>
<organism evidence="1 2">
    <name type="scientific">Belliella buryatensis</name>
    <dbReference type="NCBI Taxonomy" id="1500549"/>
    <lineage>
        <taxon>Bacteria</taxon>
        <taxon>Pseudomonadati</taxon>
        <taxon>Bacteroidota</taxon>
        <taxon>Cytophagia</taxon>
        <taxon>Cytophagales</taxon>
        <taxon>Cyclobacteriaceae</taxon>
        <taxon>Belliella</taxon>
    </lineage>
</organism>
<reference evidence="2" key="1">
    <citation type="submission" date="2017-06" db="EMBL/GenBank/DDBJ databases">
        <authorList>
            <person name="Varghese N."/>
            <person name="Submissions S."/>
        </authorList>
    </citation>
    <scope>NUCLEOTIDE SEQUENCE [LARGE SCALE GENOMIC DNA]</scope>
    <source>
        <strain evidence="2">5C</strain>
    </source>
</reference>
<gene>
    <name evidence="1" type="ORF">SAMN06295967_101400</name>
</gene>
<dbReference type="EMBL" id="FZOK01000001">
    <property type="protein sequence ID" value="SNR99216.1"/>
    <property type="molecule type" value="Genomic_DNA"/>
</dbReference>
<proteinExistence type="predicted"/>